<dbReference type="EMBL" id="JAERRJ010000009">
    <property type="protein sequence ID" value="MBL1077523.1"/>
    <property type="molecule type" value="Genomic_DNA"/>
</dbReference>
<comment type="caution">
    <text evidence="10">The sequence shown here is derived from an EMBL/GenBank/DDBJ whole genome shotgun (WGS) entry which is preliminary data.</text>
</comment>
<organism evidence="10 11">
    <name type="scientific">Nocardia acididurans</name>
    <dbReference type="NCBI Taxonomy" id="2802282"/>
    <lineage>
        <taxon>Bacteria</taxon>
        <taxon>Bacillati</taxon>
        <taxon>Actinomycetota</taxon>
        <taxon>Actinomycetes</taxon>
        <taxon>Mycobacteriales</taxon>
        <taxon>Nocardiaceae</taxon>
        <taxon>Nocardia</taxon>
    </lineage>
</organism>
<evidence type="ECO:0000259" key="7">
    <source>
        <dbReference type="Pfam" id="PF00441"/>
    </source>
</evidence>
<dbReference type="InterPro" id="IPR036250">
    <property type="entry name" value="AcylCo_DH-like_C"/>
</dbReference>
<keyword evidence="5 6" id="KW-0560">Oxidoreductase</keyword>
<dbReference type="InterPro" id="IPR052161">
    <property type="entry name" value="Mycobact_Acyl-CoA_DH"/>
</dbReference>
<keyword evidence="4 6" id="KW-0274">FAD</keyword>
<name>A0ABS1MA61_9NOCA</name>
<dbReference type="Pfam" id="PF00441">
    <property type="entry name" value="Acyl-CoA_dh_1"/>
    <property type="match status" value="1"/>
</dbReference>
<dbReference type="Pfam" id="PF02770">
    <property type="entry name" value="Acyl-CoA_dh_M"/>
    <property type="match status" value="1"/>
</dbReference>
<dbReference type="PANTHER" id="PTHR43292:SF3">
    <property type="entry name" value="ACYL-COA DEHYDROGENASE FADE29"/>
    <property type="match status" value="1"/>
</dbReference>
<dbReference type="Gene3D" id="1.10.540.10">
    <property type="entry name" value="Acyl-CoA dehydrogenase/oxidase, N-terminal domain"/>
    <property type="match status" value="1"/>
</dbReference>
<keyword evidence="11" id="KW-1185">Reference proteome</keyword>
<keyword evidence="3 6" id="KW-0285">Flavoprotein</keyword>
<evidence type="ECO:0000256" key="4">
    <source>
        <dbReference type="ARBA" id="ARBA00022827"/>
    </source>
</evidence>
<dbReference type="Pfam" id="PF02771">
    <property type="entry name" value="Acyl-CoA_dh_N"/>
    <property type="match status" value="1"/>
</dbReference>
<protein>
    <submittedName>
        <fullName evidence="10">Acyl-CoA dehydrogenase family protein</fullName>
    </submittedName>
</protein>
<evidence type="ECO:0000256" key="5">
    <source>
        <dbReference type="ARBA" id="ARBA00023002"/>
    </source>
</evidence>
<accession>A0ABS1MA61</accession>
<dbReference type="PANTHER" id="PTHR43292">
    <property type="entry name" value="ACYL-COA DEHYDROGENASE"/>
    <property type="match status" value="1"/>
</dbReference>
<dbReference type="Gene3D" id="2.40.110.10">
    <property type="entry name" value="Butyryl-CoA Dehydrogenase, subunit A, domain 2"/>
    <property type="match status" value="1"/>
</dbReference>
<dbReference type="RefSeq" id="WP_201950910.1">
    <property type="nucleotide sequence ID" value="NZ_JAERRJ010000009.1"/>
</dbReference>
<dbReference type="InterPro" id="IPR006091">
    <property type="entry name" value="Acyl-CoA_Oxase/DH_mid-dom"/>
</dbReference>
<reference evidence="10 11" key="1">
    <citation type="submission" date="2021-01" db="EMBL/GenBank/DDBJ databases">
        <title>WGS of actinomycetes isolated from Thailand.</title>
        <authorList>
            <person name="Thawai C."/>
        </authorList>
    </citation>
    <scope>NUCLEOTIDE SEQUENCE [LARGE SCALE GENOMIC DNA]</scope>
    <source>
        <strain evidence="10 11">LPG 2</strain>
    </source>
</reference>
<dbReference type="SUPFAM" id="SSF47203">
    <property type="entry name" value="Acyl-CoA dehydrogenase C-terminal domain-like"/>
    <property type="match status" value="1"/>
</dbReference>
<evidence type="ECO:0000313" key="11">
    <source>
        <dbReference type="Proteomes" id="UP000602198"/>
    </source>
</evidence>
<sequence length="397" mass="43718">MRIAYTPRQEELRAELREYFARLITPERRAALIVETGEYGEGDVYREVIAEMGRDGWLALGWPEEYGGQDRPVMDQLIFSDEAAVAAVPVPFLTINTVGPMIMRHGSAEQKKFFLPRIAAGELHFSIGYSEPGAGTDLASLRTTAVRDGDDWIINGQKMWTSLISYADYVWLAARTAPDAEKHSGISMFIVPTSAEGFSWTPVHTMAGPDTSATYYQDVRVADTDMVGPENGGWGLIVDQLNHERVALAGAGHLTMALQHTVDWARNTRTAAGSRVIDSEWVQLHLARVQARTEYLKLLNWEIAARADVGGTAAPRPWDASSCKVYGTELATEAYRLLMEVLGPQAYLRTDSAGAALFGVLERLHRASLIMTFGGGTNEVQRDIIAMFALGQPPSLR</sequence>
<comment type="similarity">
    <text evidence="2 6">Belongs to the acyl-CoA dehydrogenase family.</text>
</comment>
<gene>
    <name evidence="10" type="ORF">JK358_24255</name>
</gene>
<dbReference type="InterPro" id="IPR013786">
    <property type="entry name" value="AcylCoA_DH/ox_N"/>
</dbReference>
<dbReference type="InterPro" id="IPR046373">
    <property type="entry name" value="Acyl-CoA_Oxase/DH_mid-dom_sf"/>
</dbReference>
<evidence type="ECO:0000313" key="10">
    <source>
        <dbReference type="EMBL" id="MBL1077523.1"/>
    </source>
</evidence>
<comment type="cofactor">
    <cofactor evidence="1 6">
        <name>FAD</name>
        <dbReference type="ChEBI" id="CHEBI:57692"/>
    </cofactor>
</comment>
<dbReference type="InterPro" id="IPR037069">
    <property type="entry name" value="AcylCoA_DH/ox_N_sf"/>
</dbReference>
<evidence type="ECO:0000256" key="1">
    <source>
        <dbReference type="ARBA" id="ARBA00001974"/>
    </source>
</evidence>
<evidence type="ECO:0000259" key="9">
    <source>
        <dbReference type="Pfam" id="PF02771"/>
    </source>
</evidence>
<evidence type="ECO:0000256" key="3">
    <source>
        <dbReference type="ARBA" id="ARBA00022630"/>
    </source>
</evidence>
<evidence type="ECO:0000259" key="8">
    <source>
        <dbReference type="Pfam" id="PF02770"/>
    </source>
</evidence>
<dbReference type="SUPFAM" id="SSF56645">
    <property type="entry name" value="Acyl-CoA dehydrogenase NM domain-like"/>
    <property type="match status" value="1"/>
</dbReference>
<feature type="domain" description="Acyl-CoA dehydrogenase/oxidase C-terminal" evidence="7">
    <location>
        <begin position="231"/>
        <end position="388"/>
    </location>
</feature>
<dbReference type="InterPro" id="IPR009100">
    <property type="entry name" value="AcylCoA_DH/oxidase_NM_dom_sf"/>
</dbReference>
<dbReference type="InterPro" id="IPR009075">
    <property type="entry name" value="AcylCo_DH/oxidase_C"/>
</dbReference>
<proteinExistence type="inferred from homology"/>
<feature type="domain" description="Acyl-CoA dehydrogenase/oxidase N-terminal" evidence="9">
    <location>
        <begin position="6"/>
        <end position="122"/>
    </location>
</feature>
<evidence type="ECO:0000256" key="6">
    <source>
        <dbReference type="RuleBase" id="RU362125"/>
    </source>
</evidence>
<feature type="domain" description="Acyl-CoA oxidase/dehydrogenase middle" evidence="8">
    <location>
        <begin position="127"/>
        <end position="214"/>
    </location>
</feature>
<evidence type="ECO:0000256" key="2">
    <source>
        <dbReference type="ARBA" id="ARBA00009347"/>
    </source>
</evidence>
<dbReference type="Gene3D" id="1.20.140.10">
    <property type="entry name" value="Butyryl-CoA Dehydrogenase, subunit A, domain 3"/>
    <property type="match status" value="1"/>
</dbReference>
<dbReference type="Proteomes" id="UP000602198">
    <property type="component" value="Unassembled WGS sequence"/>
</dbReference>